<dbReference type="RefSeq" id="WP_207862302.1">
    <property type="nucleotide sequence ID" value="NZ_JAFREP010000034.1"/>
</dbReference>
<evidence type="ECO:0000313" key="4">
    <source>
        <dbReference type="EMBL" id="MBO1322329.1"/>
    </source>
</evidence>
<organism evidence="4 5">
    <name type="scientific">Acanthopleuribacter pedis</name>
    <dbReference type="NCBI Taxonomy" id="442870"/>
    <lineage>
        <taxon>Bacteria</taxon>
        <taxon>Pseudomonadati</taxon>
        <taxon>Acidobacteriota</taxon>
        <taxon>Holophagae</taxon>
        <taxon>Acanthopleuribacterales</taxon>
        <taxon>Acanthopleuribacteraceae</taxon>
        <taxon>Acanthopleuribacter</taxon>
    </lineage>
</organism>
<dbReference type="AlphaFoldDB" id="A0A8J7QDU1"/>
<comment type="caution">
    <text evidence="4">The sequence shown here is derived from an EMBL/GenBank/DDBJ whole genome shotgun (WGS) entry which is preliminary data.</text>
</comment>
<evidence type="ECO:0000256" key="2">
    <source>
        <dbReference type="SAM" id="MobiDB-lite"/>
    </source>
</evidence>
<feature type="coiled-coil region" evidence="1">
    <location>
        <begin position="554"/>
        <end position="588"/>
    </location>
</feature>
<name>A0A8J7QDU1_9BACT</name>
<keyword evidence="1" id="KW-0175">Coiled coil</keyword>
<feature type="compositionally biased region" description="Basic and acidic residues" evidence="2">
    <location>
        <begin position="616"/>
        <end position="626"/>
    </location>
</feature>
<protein>
    <recommendedName>
        <fullName evidence="3">HTH cro/C1-type domain-containing protein</fullName>
    </recommendedName>
</protein>
<evidence type="ECO:0000259" key="3">
    <source>
        <dbReference type="PROSITE" id="PS50943"/>
    </source>
</evidence>
<dbReference type="EMBL" id="JAFREP010000034">
    <property type="protein sequence ID" value="MBO1322329.1"/>
    <property type="molecule type" value="Genomic_DNA"/>
</dbReference>
<keyword evidence="5" id="KW-1185">Reference proteome</keyword>
<proteinExistence type="predicted"/>
<sequence>MQMQQLKSNNVQAKNPLNQTAQAQNNPLQLNVANQPASSKMPQVNNHHATNSSATSIEAIQLNQNQPKAKRLQVVQLAVNFEKSKPDNLAGKQAIESRAKMVFNGVAQMAKDGKIMDNRPGTVQVISMPELFLNDTDNPIKASDVRGVVTSLRAMAADKQFEGMVFAPGTFIAMHPAVAAQNIKPQHLETIAKAFDVPLKDLEQAYQEMTDATQEKYEKLSEPRRILAAVGDAWNKKLEQPNKPRTLSIENELQKNFAMDDKKELDNKAFKIPKKLNTMEEFAKVCKSVKEKPLVVKEETACKLVQNATVVIEGGPNGKAKIVNKMVPSNADSRVVLYDVKDKHLKKQYVSYPAQISVVDPDQVVDQKMVEAKFNDESNRFSAPKTGLDMAVAICLDYGSSYFASVTDHDNKASHVQVLSAGLKEWQYDASKGSGHASISGNDLYGRVGNQNMTGGGYIGAEMFQKDHISVSMNIKDGNYSFIQGSGKVHENHSKFPDTMVWQVSPPVHHRASVASSVASFDGNTNVGVNEFAKNIDEESQENLTTWFPKKPNKEFTKEQIQNNHNELMNMQQKANQVSVQLDCLENIRTNNKIDEKSWNILNQNPDFVKKTGVVPKDEKNNDEVKSKKKKMKMKPKKVQKQPLAFKDIKNHESMIIKCDNFEYNLRNDHNFMLNQLAQKSVWQ</sequence>
<accession>A0A8J7QDU1</accession>
<dbReference type="PROSITE" id="PS50943">
    <property type="entry name" value="HTH_CROC1"/>
    <property type="match status" value="1"/>
</dbReference>
<feature type="compositionally biased region" description="Basic residues" evidence="2">
    <location>
        <begin position="627"/>
        <end position="640"/>
    </location>
</feature>
<dbReference type="InterPro" id="IPR001387">
    <property type="entry name" value="Cro/C1-type_HTH"/>
</dbReference>
<feature type="region of interest" description="Disordered" evidence="2">
    <location>
        <begin position="613"/>
        <end position="641"/>
    </location>
</feature>
<gene>
    <name evidence="4" type="ORF">J3U88_27905</name>
</gene>
<reference evidence="4" key="1">
    <citation type="submission" date="2021-03" db="EMBL/GenBank/DDBJ databases">
        <authorList>
            <person name="Wang G."/>
        </authorList>
    </citation>
    <scope>NUCLEOTIDE SEQUENCE</scope>
    <source>
        <strain evidence="4">KCTC 12899</strain>
    </source>
</reference>
<dbReference type="Proteomes" id="UP000664417">
    <property type="component" value="Unassembled WGS sequence"/>
</dbReference>
<feature type="domain" description="HTH cro/C1-type" evidence="3">
    <location>
        <begin position="182"/>
        <end position="202"/>
    </location>
</feature>
<evidence type="ECO:0000256" key="1">
    <source>
        <dbReference type="SAM" id="Coils"/>
    </source>
</evidence>
<evidence type="ECO:0000313" key="5">
    <source>
        <dbReference type="Proteomes" id="UP000664417"/>
    </source>
</evidence>